<organism evidence="9 10">
    <name type="scientific">Olea europaea subsp. europaea</name>
    <dbReference type="NCBI Taxonomy" id="158383"/>
    <lineage>
        <taxon>Eukaryota</taxon>
        <taxon>Viridiplantae</taxon>
        <taxon>Streptophyta</taxon>
        <taxon>Embryophyta</taxon>
        <taxon>Tracheophyta</taxon>
        <taxon>Spermatophyta</taxon>
        <taxon>Magnoliopsida</taxon>
        <taxon>eudicotyledons</taxon>
        <taxon>Gunneridae</taxon>
        <taxon>Pentapetalae</taxon>
        <taxon>asterids</taxon>
        <taxon>lamiids</taxon>
        <taxon>Lamiales</taxon>
        <taxon>Oleaceae</taxon>
        <taxon>Oleeae</taxon>
        <taxon>Olea</taxon>
    </lineage>
</organism>
<feature type="transmembrane region" description="Helical" evidence="8">
    <location>
        <begin position="405"/>
        <end position="426"/>
    </location>
</feature>
<evidence type="ECO:0000256" key="2">
    <source>
        <dbReference type="ARBA" id="ARBA00005982"/>
    </source>
</evidence>
<protein>
    <submittedName>
        <fullName evidence="9">NRT1 PTR FAMILY isoform X1</fullName>
    </submittedName>
</protein>
<dbReference type="Gramene" id="OE9A106261T1">
    <property type="protein sequence ID" value="OE9A106261C1"/>
    <property type="gene ID" value="OE9A106261"/>
</dbReference>
<evidence type="ECO:0000313" key="9">
    <source>
        <dbReference type="EMBL" id="CAA2958950.1"/>
    </source>
</evidence>
<evidence type="ECO:0000256" key="5">
    <source>
        <dbReference type="ARBA" id="ARBA00023136"/>
    </source>
</evidence>
<name>A0A8S0Q3A6_OLEEU</name>
<keyword evidence="5 8" id="KW-0472">Membrane</keyword>
<comment type="similarity">
    <text evidence="6">Belongs to the major facilitator superfamily. Phosphate:H(+) symporter (TC 2.A.1.9) family.</text>
</comment>
<feature type="transmembrane region" description="Helical" evidence="8">
    <location>
        <begin position="40"/>
        <end position="61"/>
    </location>
</feature>
<feature type="transmembrane region" description="Helical" evidence="8">
    <location>
        <begin position="7"/>
        <end position="28"/>
    </location>
</feature>
<evidence type="ECO:0000256" key="7">
    <source>
        <dbReference type="SAM" id="MobiDB-lite"/>
    </source>
</evidence>
<keyword evidence="10" id="KW-1185">Reference proteome</keyword>
<accession>A0A8S0Q3A6</accession>
<evidence type="ECO:0000256" key="1">
    <source>
        <dbReference type="ARBA" id="ARBA00004141"/>
    </source>
</evidence>
<comment type="subcellular location">
    <subcellularLocation>
        <location evidence="1">Membrane</location>
        <topology evidence="1">Multi-pass membrane protein</topology>
    </subcellularLocation>
</comment>
<dbReference type="AlphaFoldDB" id="A0A8S0Q3A6"/>
<feature type="transmembrane region" description="Helical" evidence="8">
    <location>
        <begin position="493"/>
        <end position="517"/>
    </location>
</feature>
<dbReference type="PANTHER" id="PTHR11654">
    <property type="entry name" value="OLIGOPEPTIDE TRANSPORTER-RELATED"/>
    <property type="match status" value="1"/>
</dbReference>
<keyword evidence="4 8" id="KW-1133">Transmembrane helix</keyword>
<feature type="transmembrane region" description="Helical" evidence="8">
    <location>
        <begin position="68"/>
        <end position="87"/>
    </location>
</feature>
<feature type="compositionally biased region" description="Acidic residues" evidence="7">
    <location>
        <begin position="537"/>
        <end position="555"/>
    </location>
</feature>
<feature type="transmembrane region" description="Helical" evidence="8">
    <location>
        <begin position="364"/>
        <end position="384"/>
    </location>
</feature>
<gene>
    <name evidence="9" type="ORF">OLEA9_A106261</name>
</gene>
<dbReference type="InterPro" id="IPR000109">
    <property type="entry name" value="POT_fam"/>
</dbReference>
<dbReference type="GO" id="GO:0016020">
    <property type="term" value="C:membrane"/>
    <property type="evidence" value="ECO:0007669"/>
    <property type="project" value="UniProtKB-SubCell"/>
</dbReference>
<evidence type="ECO:0000256" key="4">
    <source>
        <dbReference type="ARBA" id="ARBA00022989"/>
    </source>
</evidence>
<feature type="region of interest" description="Disordered" evidence="7">
    <location>
        <begin position="522"/>
        <end position="564"/>
    </location>
</feature>
<evidence type="ECO:0000256" key="8">
    <source>
        <dbReference type="SAM" id="Phobius"/>
    </source>
</evidence>
<feature type="transmembrane region" description="Helical" evidence="8">
    <location>
        <begin position="153"/>
        <end position="174"/>
    </location>
</feature>
<dbReference type="SUPFAM" id="SSF103473">
    <property type="entry name" value="MFS general substrate transporter"/>
    <property type="match status" value="1"/>
</dbReference>
<dbReference type="InterPro" id="IPR036259">
    <property type="entry name" value="MFS_trans_sf"/>
</dbReference>
<dbReference type="EMBL" id="CACTIH010000296">
    <property type="protein sequence ID" value="CAA2958950.1"/>
    <property type="molecule type" value="Genomic_DNA"/>
</dbReference>
<feature type="transmembrane region" description="Helical" evidence="8">
    <location>
        <begin position="446"/>
        <end position="468"/>
    </location>
</feature>
<keyword evidence="3 8" id="KW-0812">Transmembrane</keyword>
<evidence type="ECO:0000313" key="10">
    <source>
        <dbReference type="Proteomes" id="UP000594638"/>
    </source>
</evidence>
<dbReference type="Proteomes" id="UP000594638">
    <property type="component" value="Unassembled WGS sequence"/>
</dbReference>
<dbReference type="Gene3D" id="1.20.1250.20">
    <property type="entry name" value="MFS general substrate transporter like domains"/>
    <property type="match status" value="1"/>
</dbReference>
<reference evidence="9 10" key="1">
    <citation type="submission" date="2019-12" db="EMBL/GenBank/DDBJ databases">
        <authorList>
            <person name="Alioto T."/>
            <person name="Alioto T."/>
            <person name="Gomez Garrido J."/>
        </authorList>
    </citation>
    <scope>NUCLEOTIDE SEQUENCE [LARGE SCALE GENOMIC DNA]</scope>
</reference>
<feature type="transmembrane region" description="Helical" evidence="8">
    <location>
        <begin position="326"/>
        <end position="344"/>
    </location>
</feature>
<sequence length="564" mass="62483">MAVFVRVMVLLWADILVWYTMFVMQTYLTNVWKLSFTHAAGILNIWNGVTMVLPVGFLHLVDAVMGKYLMLLLSSIAYSVGMGFLSMSTPPVLASSTGTCKDYEPKCIGDTQKALFYTALALLAVGISGHLVSLKPFLKEQRMNSDDDGSCKAFFRILGMITVAIVAIIGAIALPYIKPWSIRFGIPAICTAFATLLFLSGPCSCKPEPQGSPLTIVCRVFVASFSKISVPFPLDRRDGHELQSFSRTRILRCLEKAAIILPDRSPEEQKNNRWTLCTVTEVEEAKIVVRMVPMWMTFIVCGVVSSIGNTYFLEQANHMDRKLGKWKIPLAMLLLLFNCAKSLFGKSYALLASCFGGCKKYAPPVGIAVAMVFSVLCCITSAGIEIRRLKVIRRHDLLDKPGDDIPMSIFWLLFQFFLLAGLDSFLEKSSKAFFQDQAPGSMINYLQYSSSGVSGLGFMGSVLSVYVVGKISEKGGRQNWFQNTLNKSRLDRYYWVLAALSSVNLLVFILIACIYNYKEPESVQQGDENGPLYGQQEEPEPEPEQGESGQPEDGDGAQRSCFCG</sequence>
<proteinExistence type="inferred from homology"/>
<feature type="transmembrane region" description="Helical" evidence="8">
    <location>
        <begin position="294"/>
        <end position="314"/>
    </location>
</feature>
<comment type="caution">
    <text evidence="9">The sequence shown here is derived from an EMBL/GenBank/DDBJ whole genome shotgun (WGS) entry which is preliminary data.</text>
</comment>
<feature type="transmembrane region" description="Helical" evidence="8">
    <location>
        <begin position="114"/>
        <end position="132"/>
    </location>
</feature>
<evidence type="ECO:0000256" key="3">
    <source>
        <dbReference type="ARBA" id="ARBA00022692"/>
    </source>
</evidence>
<dbReference type="GO" id="GO:0022857">
    <property type="term" value="F:transmembrane transporter activity"/>
    <property type="evidence" value="ECO:0007669"/>
    <property type="project" value="InterPro"/>
</dbReference>
<dbReference type="OrthoDB" id="1181826at2759"/>
<dbReference type="Pfam" id="PF00854">
    <property type="entry name" value="PTR2"/>
    <property type="match status" value="1"/>
</dbReference>
<evidence type="ECO:0000256" key="6">
    <source>
        <dbReference type="ARBA" id="ARBA00044504"/>
    </source>
</evidence>
<comment type="similarity">
    <text evidence="2">Belongs to the major facilitator superfamily. Proton-dependent oligopeptide transporter (POT/PTR) (TC 2.A.17) family.</text>
</comment>